<sequence>MILLTFNIINRCTKRYPHFLTREVATSTSAFPAMGPFEEFV</sequence>
<dbReference type="AlphaFoldDB" id="A0AAN8F640"/>
<protein>
    <submittedName>
        <fullName evidence="1">Uncharacterized protein</fullName>
    </submittedName>
</protein>
<dbReference type="EMBL" id="WIXE01024272">
    <property type="protein sequence ID" value="KAK5965743.1"/>
    <property type="molecule type" value="Genomic_DNA"/>
</dbReference>
<accession>A0AAN8F640</accession>
<evidence type="ECO:0000313" key="2">
    <source>
        <dbReference type="Proteomes" id="UP001331761"/>
    </source>
</evidence>
<name>A0AAN8F640_TRICO</name>
<proteinExistence type="predicted"/>
<reference evidence="1 2" key="1">
    <citation type="submission" date="2019-10" db="EMBL/GenBank/DDBJ databases">
        <title>Assembly and Annotation for the nematode Trichostrongylus colubriformis.</title>
        <authorList>
            <person name="Martin J."/>
        </authorList>
    </citation>
    <scope>NUCLEOTIDE SEQUENCE [LARGE SCALE GENOMIC DNA]</scope>
    <source>
        <strain evidence="1">G859</strain>
        <tissue evidence="1">Whole worm</tissue>
    </source>
</reference>
<evidence type="ECO:0000313" key="1">
    <source>
        <dbReference type="EMBL" id="KAK5965743.1"/>
    </source>
</evidence>
<dbReference type="Proteomes" id="UP001331761">
    <property type="component" value="Unassembled WGS sequence"/>
</dbReference>
<organism evidence="1 2">
    <name type="scientific">Trichostrongylus colubriformis</name>
    <name type="common">Black scour worm</name>
    <dbReference type="NCBI Taxonomy" id="6319"/>
    <lineage>
        <taxon>Eukaryota</taxon>
        <taxon>Metazoa</taxon>
        <taxon>Ecdysozoa</taxon>
        <taxon>Nematoda</taxon>
        <taxon>Chromadorea</taxon>
        <taxon>Rhabditida</taxon>
        <taxon>Rhabditina</taxon>
        <taxon>Rhabditomorpha</taxon>
        <taxon>Strongyloidea</taxon>
        <taxon>Trichostrongylidae</taxon>
        <taxon>Trichostrongylus</taxon>
    </lineage>
</organism>
<keyword evidence="2" id="KW-1185">Reference proteome</keyword>
<comment type="caution">
    <text evidence="1">The sequence shown here is derived from an EMBL/GenBank/DDBJ whole genome shotgun (WGS) entry which is preliminary data.</text>
</comment>
<gene>
    <name evidence="1" type="ORF">GCK32_008085</name>
</gene>